<keyword evidence="2" id="KW-0812">Transmembrane</keyword>
<evidence type="ECO:0000256" key="1">
    <source>
        <dbReference type="SAM" id="MobiDB-lite"/>
    </source>
</evidence>
<keyword evidence="2" id="KW-1133">Transmembrane helix</keyword>
<reference evidence="3" key="1">
    <citation type="submission" date="2013-12" db="EMBL/GenBank/DDBJ databases">
        <title>The Genome Sequence of Aphanomyces astaci APO3.</title>
        <authorList>
            <consortium name="The Broad Institute Genomics Platform"/>
            <person name="Russ C."/>
            <person name="Tyler B."/>
            <person name="van West P."/>
            <person name="Dieguez-Uribeondo J."/>
            <person name="Young S.K."/>
            <person name="Zeng Q."/>
            <person name="Gargeya S."/>
            <person name="Fitzgerald M."/>
            <person name="Abouelleil A."/>
            <person name="Alvarado L."/>
            <person name="Chapman S.B."/>
            <person name="Gainer-Dewar J."/>
            <person name="Goldberg J."/>
            <person name="Griggs A."/>
            <person name="Gujja S."/>
            <person name="Hansen M."/>
            <person name="Howarth C."/>
            <person name="Imamovic A."/>
            <person name="Ireland A."/>
            <person name="Larimer J."/>
            <person name="McCowan C."/>
            <person name="Murphy C."/>
            <person name="Pearson M."/>
            <person name="Poon T.W."/>
            <person name="Priest M."/>
            <person name="Roberts A."/>
            <person name="Saif S."/>
            <person name="Shea T."/>
            <person name="Sykes S."/>
            <person name="Wortman J."/>
            <person name="Nusbaum C."/>
            <person name="Birren B."/>
        </authorList>
    </citation>
    <scope>NUCLEOTIDE SEQUENCE [LARGE SCALE GENOMIC DNA]</scope>
    <source>
        <strain evidence="3">APO3</strain>
    </source>
</reference>
<protein>
    <recommendedName>
        <fullName evidence="4">Thioredoxin domain-containing protein</fullName>
    </recommendedName>
</protein>
<feature type="region of interest" description="Disordered" evidence="1">
    <location>
        <begin position="310"/>
        <end position="377"/>
    </location>
</feature>
<accession>W4GPD5</accession>
<sequence>MAKGSTKGGGNGGANNAKEMKMFLKNRMWREHWQVIAGSLVIIVALFGWFFLQAATSTRSVHFIQLSEPADVHRVFRSGEPWLVLCSRPDAILPEVFEKATKRLEGKIHVGVVDCHDKLPSGKSVFKKFLLRDDIVPTIFTIANGGKPKQLFLNYLHKPKALAAQTLVQVQKSLHEVQSTKQLDDKCLKASTACVLIHRAGKQKFDEYQKQWLQALMHEHRLVKFVWMDASILKLSVDSLFKKPITDSSHHRLVLFKKATNRGASSQWTAKAYTSYFDQLPVQAFLNEYATAPVPSESFRTLTKQVTVTRRAKKVQPAPPSRTPQQVAELERLRRERMEEESKEHFPQGVDEDGSDAHPTADDNDEEEEEVLDLDEL</sequence>
<evidence type="ECO:0000256" key="2">
    <source>
        <dbReference type="SAM" id="Phobius"/>
    </source>
</evidence>
<evidence type="ECO:0000313" key="3">
    <source>
        <dbReference type="EMBL" id="ETV80743.1"/>
    </source>
</evidence>
<evidence type="ECO:0008006" key="4">
    <source>
        <dbReference type="Google" id="ProtNLM"/>
    </source>
</evidence>
<dbReference type="GeneID" id="20808232"/>
<feature type="transmembrane region" description="Helical" evidence="2">
    <location>
        <begin position="32"/>
        <end position="52"/>
    </location>
</feature>
<dbReference type="OrthoDB" id="155590at2759"/>
<dbReference type="VEuPathDB" id="FungiDB:H257_06236"/>
<proteinExistence type="predicted"/>
<dbReference type="AlphaFoldDB" id="W4GPD5"/>
<name>W4GPD5_APHAT</name>
<dbReference type="EMBL" id="KI913125">
    <property type="protein sequence ID" value="ETV80743.1"/>
    <property type="molecule type" value="Genomic_DNA"/>
</dbReference>
<organism evidence="3">
    <name type="scientific">Aphanomyces astaci</name>
    <name type="common">Crayfish plague agent</name>
    <dbReference type="NCBI Taxonomy" id="112090"/>
    <lineage>
        <taxon>Eukaryota</taxon>
        <taxon>Sar</taxon>
        <taxon>Stramenopiles</taxon>
        <taxon>Oomycota</taxon>
        <taxon>Saprolegniomycetes</taxon>
        <taxon>Saprolegniales</taxon>
        <taxon>Verrucalvaceae</taxon>
        <taxon>Aphanomyces</taxon>
    </lineage>
</organism>
<gene>
    <name evidence="3" type="ORF">H257_06236</name>
</gene>
<feature type="compositionally biased region" description="Acidic residues" evidence="1">
    <location>
        <begin position="362"/>
        <end position="377"/>
    </location>
</feature>
<dbReference type="RefSeq" id="XP_009829690.1">
    <property type="nucleotide sequence ID" value="XM_009831388.1"/>
</dbReference>
<keyword evidence="2" id="KW-0472">Membrane</keyword>
<feature type="compositionally biased region" description="Basic and acidic residues" evidence="1">
    <location>
        <begin position="329"/>
        <end position="346"/>
    </location>
</feature>